<dbReference type="AlphaFoldDB" id="A0A8S1KSE1"/>
<dbReference type="Proteomes" id="UP000688137">
    <property type="component" value="Unassembled WGS sequence"/>
</dbReference>
<sequence length="362" mass="42789">MKIFSPYTMRMLIPRFSRTFLQKDIIKDPLAATSKSTDIPKVYRTKTGQISMGLYEKMLQEAKEKSLAIPSPDADIPYNFEGIDQIPETKDSFLFQQILNENEIREKTLQTHLIKMYQAFLMSLEVADETYLNEYCEKGFCEKTLEALEKLKMRGERVVAFEDFSVTSGQPFPYQGFFVDQVMVRGLSTNRQENLPKSQYHYYNDLDKLGCVVFTPLNLQDPNNFKTKEQGDKLYDDYKKVLVRCLLRIQSPMRLKLIKPNGQELLETNDNYSYNHLVLFESECEMPPKKKQRRDSYRKVSKFQLETYMEWMRNCVPQVWKIADVDNWMKCNPLIKESHKDFQDEVFQGSKYDENVIDIRRI</sequence>
<evidence type="ECO:0000313" key="1">
    <source>
        <dbReference type="EMBL" id="CAD8056192.1"/>
    </source>
</evidence>
<dbReference type="CDD" id="cd23689">
    <property type="entry name" value="mS81"/>
    <property type="match status" value="1"/>
</dbReference>
<proteinExistence type="predicted"/>
<gene>
    <name evidence="1" type="ORF">PPRIM_AZ9-3.1.T0240188</name>
</gene>
<name>A0A8S1KSE1_PARPR</name>
<reference evidence="1" key="1">
    <citation type="submission" date="2021-01" db="EMBL/GenBank/DDBJ databases">
        <authorList>
            <consortium name="Genoscope - CEA"/>
            <person name="William W."/>
        </authorList>
    </citation>
    <scope>NUCLEOTIDE SEQUENCE</scope>
</reference>
<evidence type="ECO:0000313" key="2">
    <source>
        <dbReference type="Proteomes" id="UP000688137"/>
    </source>
</evidence>
<comment type="caution">
    <text evidence="1">The sequence shown here is derived from an EMBL/GenBank/DDBJ whole genome shotgun (WGS) entry which is preliminary data.</text>
</comment>
<dbReference type="EMBL" id="CAJJDM010000022">
    <property type="protein sequence ID" value="CAD8056192.1"/>
    <property type="molecule type" value="Genomic_DNA"/>
</dbReference>
<protein>
    <submittedName>
        <fullName evidence="1">Uncharacterized protein</fullName>
    </submittedName>
</protein>
<keyword evidence="2" id="KW-1185">Reference proteome</keyword>
<dbReference type="OMA" id="SECEMPP"/>
<accession>A0A8S1KSE1</accession>
<organism evidence="1 2">
    <name type="scientific">Paramecium primaurelia</name>
    <dbReference type="NCBI Taxonomy" id="5886"/>
    <lineage>
        <taxon>Eukaryota</taxon>
        <taxon>Sar</taxon>
        <taxon>Alveolata</taxon>
        <taxon>Ciliophora</taxon>
        <taxon>Intramacronucleata</taxon>
        <taxon>Oligohymenophorea</taxon>
        <taxon>Peniculida</taxon>
        <taxon>Parameciidae</taxon>
        <taxon>Paramecium</taxon>
    </lineage>
</organism>